<evidence type="ECO:0000313" key="2">
    <source>
        <dbReference type="EMBL" id="ELZ02032.1"/>
    </source>
</evidence>
<dbReference type="Proteomes" id="UP000011554">
    <property type="component" value="Unassembled WGS sequence"/>
</dbReference>
<reference evidence="2 3" key="1">
    <citation type="journal article" date="2014" name="PLoS Genet.">
        <title>Phylogenetically driven sequencing of extremely halophilic archaea reveals strategies for static and dynamic osmo-response.</title>
        <authorList>
            <person name="Becker E.A."/>
            <person name="Seitzer P.M."/>
            <person name="Tritt A."/>
            <person name="Larsen D."/>
            <person name="Krusor M."/>
            <person name="Yao A.I."/>
            <person name="Wu D."/>
            <person name="Madern D."/>
            <person name="Eisen J.A."/>
            <person name="Darling A.E."/>
            <person name="Facciotti M.T."/>
        </authorList>
    </citation>
    <scope>NUCLEOTIDE SEQUENCE [LARGE SCALE GENOMIC DNA]</scope>
    <source>
        <strain evidence="2 3">DSM 12278</strain>
    </source>
</reference>
<accession>M0AUP5</accession>
<proteinExistence type="predicted"/>
<evidence type="ECO:0008006" key="4">
    <source>
        <dbReference type="Google" id="ProtNLM"/>
    </source>
</evidence>
<evidence type="ECO:0000256" key="1">
    <source>
        <dbReference type="SAM" id="MobiDB-lite"/>
    </source>
</evidence>
<feature type="region of interest" description="Disordered" evidence="1">
    <location>
        <begin position="55"/>
        <end position="91"/>
    </location>
</feature>
<dbReference type="PATRIC" id="fig|29540.5.peg.1881"/>
<gene>
    <name evidence="2" type="ORF">C481_09213</name>
</gene>
<keyword evidence="3" id="KW-1185">Reference proteome</keyword>
<protein>
    <recommendedName>
        <fullName evidence="4">Small CPxCG-related zinc finger protein</fullName>
    </recommendedName>
</protein>
<dbReference type="AlphaFoldDB" id="M0AUP5"/>
<name>M0AUP5_NATA1</name>
<dbReference type="RefSeq" id="WP_006108878.1">
    <property type="nucleotide sequence ID" value="NZ_AOIO01000022.1"/>
</dbReference>
<sequence length="91" mass="9648">MPLHKLLPEFLQREDETANEPDGPVLHECRHCGSKFDEAPTTCPVCGASEIATYEFSSEPAESEPPDDSSNGNETDAGPDEADTGGNSGPD</sequence>
<dbReference type="EMBL" id="AOIO01000022">
    <property type="protein sequence ID" value="ELZ02032.1"/>
    <property type="molecule type" value="Genomic_DNA"/>
</dbReference>
<dbReference type="OrthoDB" id="295069at2157"/>
<dbReference type="STRING" id="29540.C481_09213"/>
<evidence type="ECO:0000313" key="3">
    <source>
        <dbReference type="Proteomes" id="UP000011554"/>
    </source>
</evidence>
<dbReference type="eggNOG" id="arCOG07976">
    <property type="taxonomic scope" value="Archaea"/>
</dbReference>
<comment type="caution">
    <text evidence="2">The sequence shown here is derived from an EMBL/GenBank/DDBJ whole genome shotgun (WGS) entry which is preliminary data.</text>
</comment>
<organism evidence="2 3">
    <name type="scientific">Natrialba asiatica (strain ATCC 700177 / DSM 12278 / JCM 9576 / FERM P-10747 / NBRC 102637 / 172P1)</name>
    <dbReference type="NCBI Taxonomy" id="29540"/>
    <lineage>
        <taxon>Archaea</taxon>
        <taxon>Methanobacteriati</taxon>
        <taxon>Methanobacteriota</taxon>
        <taxon>Stenosarchaea group</taxon>
        <taxon>Halobacteria</taxon>
        <taxon>Halobacteriales</taxon>
        <taxon>Natrialbaceae</taxon>
        <taxon>Natrialba</taxon>
    </lineage>
</organism>